<keyword evidence="3" id="KW-1185">Reference proteome</keyword>
<evidence type="ECO:0000256" key="1">
    <source>
        <dbReference type="SAM" id="MobiDB-lite"/>
    </source>
</evidence>
<feature type="region of interest" description="Disordered" evidence="1">
    <location>
        <begin position="1"/>
        <end position="80"/>
    </location>
</feature>
<sequence length="80" mass="8172">MYDTSEAIRPPILYQYSRRTHKGKQDAAAAAGPSSDLGAGDESYGNDGTVAESDAATACGHVQSLGDRPAGEGRGAEEAS</sequence>
<protein>
    <submittedName>
        <fullName evidence="2">Uncharacterized protein</fullName>
    </submittedName>
</protein>
<evidence type="ECO:0000313" key="3">
    <source>
        <dbReference type="Proteomes" id="UP000266723"/>
    </source>
</evidence>
<proteinExistence type="predicted"/>
<organism evidence="2 3">
    <name type="scientific">Brassica cretica</name>
    <name type="common">Mustard</name>
    <dbReference type="NCBI Taxonomy" id="69181"/>
    <lineage>
        <taxon>Eukaryota</taxon>
        <taxon>Viridiplantae</taxon>
        <taxon>Streptophyta</taxon>
        <taxon>Embryophyta</taxon>
        <taxon>Tracheophyta</taxon>
        <taxon>Spermatophyta</taxon>
        <taxon>Magnoliopsida</taxon>
        <taxon>eudicotyledons</taxon>
        <taxon>Gunneridae</taxon>
        <taxon>Pentapetalae</taxon>
        <taxon>rosids</taxon>
        <taxon>malvids</taxon>
        <taxon>Brassicales</taxon>
        <taxon>Brassicaceae</taxon>
        <taxon>Brassiceae</taxon>
        <taxon>Brassica</taxon>
    </lineage>
</organism>
<comment type="caution">
    <text evidence="2">The sequence shown here is derived from an EMBL/GenBank/DDBJ whole genome shotgun (WGS) entry which is preliminary data.</text>
</comment>
<accession>A0ABQ7B5J5</accession>
<gene>
    <name evidence="2" type="ORF">DY000_02037628</name>
</gene>
<dbReference type="Proteomes" id="UP000266723">
    <property type="component" value="Unassembled WGS sequence"/>
</dbReference>
<feature type="compositionally biased region" description="Basic and acidic residues" evidence="1">
    <location>
        <begin position="69"/>
        <end position="80"/>
    </location>
</feature>
<evidence type="ECO:0000313" key="2">
    <source>
        <dbReference type="EMBL" id="KAF3527617.1"/>
    </source>
</evidence>
<name>A0ABQ7B5J5_BRACR</name>
<dbReference type="EMBL" id="QGKV02001507">
    <property type="protein sequence ID" value="KAF3527617.1"/>
    <property type="molecule type" value="Genomic_DNA"/>
</dbReference>
<reference evidence="2 3" key="1">
    <citation type="journal article" date="2020" name="BMC Genomics">
        <title>Intraspecific diversification of the crop wild relative Brassica cretica Lam. using demographic model selection.</title>
        <authorList>
            <person name="Kioukis A."/>
            <person name="Michalopoulou V.A."/>
            <person name="Briers L."/>
            <person name="Pirintsos S."/>
            <person name="Studholme D.J."/>
            <person name="Pavlidis P."/>
            <person name="Sarris P.F."/>
        </authorList>
    </citation>
    <scope>NUCLEOTIDE SEQUENCE [LARGE SCALE GENOMIC DNA]</scope>
    <source>
        <strain evidence="3">cv. PFS-1207/04</strain>
    </source>
</reference>